<gene>
    <name evidence="2" type="ORF">VFH_I373280</name>
</gene>
<proteinExistence type="predicted"/>
<evidence type="ECO:0000313" key="2">
    <source>
        <dbReference type="EMBL" id="CAI8588987.1"/>
    </source>
</evidence>
<organism evidence="2 3">
    <name type="scientific">Vicia faba</name>
    <name type="common">Broad bean</name>
    <name type="synonym">Faba vulgaris</name>
    <dbReference type="NCBI Taxonomy" id="3906"/>
    <lineage>
        <taxon>Eukaryota</taxon>
        <taxon>Viridiplantae</taxon>
        <taxon>Streptophyta</taxon>
        <taxon>Embryophyta</taxon>
        <taxon>Tracheophyta</taxon>
        <taxon>Spermatophyta</taxon>
        <taxon>Magnoliopsida</taxon>
        <taxon>eudicotyledons</taxon>
        <taxon>Gunneridae</taxon>
        <taxon>Pentapetalae</taxon>
        <taxon>rosids</taxon>
        <taxon>fabids</taxon>
        <taxon>Fabales</taxon>
        <taxon>Fabaceae</taxon>
        <taxon>Papilionoideae</taxon>
        <taxon>50 kb inversion clade</taxon>
        <taxon>NPAAA clade</taxon>
        <taxon>Hologalegina</taxon>
        <taxon>IRL clade</taxon>
        <taxon>Fabeae</taxon>
        <taxon>Vicia</taxon>
    </lineage>
</organism>
<accession>A0AAV0YWS6</accession>
<dbReference type="Proteomes" id="UP001157006">
    <property type="component" value="Chromosome 1L"/>
</dbReference>
<evidence type="ECO:0000313" key="3">
    <source>
        <dbReference type="Proteomes" id="UP001157006"/>
    </source>
</evidence>
<dbReference type="AlphaFoldDB" id="A0AAV0YWS6"/>
<protein>
    <submittedName>
        <fullName evidence="2">Uncharacterized protein</fullName>
    </submittedName>
</protein>
<keyword evidence="3" id="KW-1185">Reference proteome</keyword>
<sequence>MFSPYYTNLYVTTPSPCLYFNYGYTPPPHNPYSSYSSSHYSCYYNNYHQALPPTKISSTIKRDFAKHLQVSHLSFKKISQKSLNPFQFTIKERPPDLFSFLLQTKTLKSPFSFKLRTNHIHGNYFSQTLTTSALPNDDGGFPHQPQQQPSECNFVNHPNRINDTTVSKPSDPFTVSTDPLWKFANKARRGVILFSIFGEEEESLKRMTAT</sequence>
<feature type="compositionally biased region" description="Polar residues" evidence="1">
    <location>
        <begin position="159"/>
        <end position="169"/>
    </location>
</feature>
<reference evidence="2 3" key="1">
    <citation type="submission" date="2023-01" db="EMBL/GenBank/DDBJ databases">
        <authorList>
            <person name="Kreplak J."/>
        </authorList>
    </citation>
    <scope>NUCLEOTIDE SEQUENCE [LARGE SCALE GENOMIC DNA]</scope>
</reference>
<dbReference type="EMBL" id="OX451736">
    <property type="protein sequence ID" value="CAI8588987.1"/>
    <property type="molecule type" value="Genomic_DNA"/>
</dbReference>
<evidence type="ECO:0000256" key="1">
    <source>
        <dbReference type="SAM" id="MobiDB-lite"/>
    </source>
</evidence>
<feature type="region of interest" description="Disordered" evidence="1">
    <location>
        <begin position="138"/>
        <end position="169"/>
    </location>
</feature>
<feature type="compositionally biased region" description="Polar residues" evidence="1">
    <location>
        <begin position="144"/>
        <end position="153"/>
    </location>
</feature>
<name>A0AAV0YWS6_VICFA</name>